<proteinExistence type="predicted"/>
<accession>A0A8S3Z2L0</accession>
<dbReference type="Gene3D" id="1.20.1270.60">
    <property type="entry name" value="Arfaptin homology (AH) domain/BAR domain"/>
    <property type="match status" value="1"/>
</dbReference>
<reference evidence="2" key="1">
    <citation type="submission" date="2021-04" db="EMBL/GenBank/DDBJ databases">
        <authorList>
            <consortium name="Molecular Ecology Group"/>
        </authorList>
    </citation>
    <scope>NUCLEOTIDE SEQUENCE</scope>
</reference>
<sequence>MQPPPRKVKPTVSLKNIQTDQVSKLNIKHQQECDLLEDMRTFFSRKAALEKEYAQ</sequence>
<dbReference type="Pfam" id="PF00611">
    <property type="entry name" value="FCH"/>
    <property type="match status" value="1"/>
</dbReference>
<organism evidence="2 3">
    <name type="scientific">Candidula unifasciata</name>
    <dbReference type="NCBI Taxonomy" id="100452"/>
    <lineage>
        <taxon>Eukaryota</taxon>
        <taxon>Metazoa</taxon>
        <taxon>Spiralia</taxon>
        <taxon>Lophotrochozoa</taxon>
        <taxon>Mollusca</taxon>
        <taxon>Gastropoda</taxon>
        <taxon>Heterobranchia</taxon>
        <taxon>Euthyneura</taxon>
        <taxon>Panpulmonata</taxon>
        <taxon>Eupulmonata</taxon>
        <taxon>Stylommatophora</taxon>
        <taxon>Helicina</taxon>
        <taxon>Helicoidea</taxon>
        <taxon>Geomitridae</taxon>
        <taxon>Candidula</taxon>
    </lineage>
</organism>
<dbReference type="Proteomes" id="UP000678393">
    <property type="component" value="Unassembled WGS sequence"/>
</dbReference>
<dbReference type="OrthoDB" id="10065861at2759"/>
<dbReference type="SUPFAM" id="SSF103657">
    <property type="entry name" value="BAR/IMD domain-like"/>
    <property type="match status" value="1"/>
</dbReference>
<comment type="caution">
    <text evidence="2">The sequence shown here is derived from an EMBL/GenBank/DDBJ whole genome shotgun (WGS) entry which is preliminary data.</text>
</comment>
<dbReference type="AlphaFoldDB" id="A0A8S3Z2L0"/>
<feature type="domain" description="FCH" evidence="1">
    <location>
        <begin position="21"/>
        <end position="55"/>
    </location>
</feature>
<evidence type="ECO:0000313" key="3">
    <source>
        <dbReference type="Proteomes" id="UP000678393"/>
    </source>
</evidence>
<dbReference type="InterPro" id="IPR001060">
    <property type="entry name" value="FCH_dom"/>
</dbReference>
<keyword evidence="3" id="KW-1185">Reference proteome</keyword>
<feature type="non-terminal residue" evidence="2">
    <location>
        <position position="1"/>
    </location>
</feature>
<dbReference type="InterPro" id="IPR027267">
    <property type="entry name" value="AH/BAR_dom_sf"/>
</dbReference>
<evidence type="ECO:0000259" key="1">
    <source>
        <dbReference type="Pfam" id="PF00611"/>
    </source>
</evidence>
<protein>
    <recommendedName>
        <fullName evidence="1">FCH domain-containing protein</fullName>
    </recommendedName>
</protein>
<name>A0A8S3Z2L0_9EUPU</name>
<evidence type="ECO:0000313" key="2">
    <source>
        <dbReference type="EMBL" id="CAG5123737.1"/>
    </source>
</evidence>
<gene>
    <name evidence="2" type="ORF">CUNI_LOCUS9295</name>
</gene>
<dbReference type="EMBL" id="CAJHNH020001602">
    <property type="protein sequence ID" value="CAG5123737.1"/>
    <property type="molecule type" value="Genomic_DNA"/>
</dbReference>